<name>A0A6A4CJ23_9STRA</name>
<proteinExistence type="predicted"/>
<organism evidence="2 3">
    <name type="scientific">Phytophthora rubi</name>
    <dbReference type="NCBI Taxonomy" id="129364"/>
    <lineage>
        <taxon>Eukaryota</taxon>
        <taxon>Sar</taxon>
        <taxon>Stramenopiles</taxon>
        <taxon>Oomycota</taxon>
        <taxon>Peronosporomycetes</taxon>
        <taxon>Peronosporales</taxon>
        <taxon>Peronosporaceae</taxon>
        <taxon>Phytophthora</taxon>
    </lineage>
</organism>
<accession>A0A6A4CJ23</accession>
<evidence type="ECO:0000313" key="3">
    <source>
        <dbReference type="Proteomes" id="UP000434957"/>
    </source>
</evidence>
<feature type="region of interest" description="Disordered" evidence="1">
    <location>
        <begin position="1"/>
        <end position="102"/>
    </location>
</feature>
<dbReference type="Proteomes" id="UP000434957">
    <property type="component" value="Unassembled WGS sequence"/>
</dbReference>
<reference evidence="2 3" key="1">
    <citation type="submission" date="2018-08" db="EMBL/GenBank/DDBJ databases">
        <title>Genomic investigation of the strawberry pathogen Phytophthora fragariae indicates pathogenicity is determined by transcriptional variation in three key races.</title>
        <authorList>
            <person name="Adams T.M."/>
            <person name="Armitage A.D."/>
            <person name="Sobczyk M.K."/>
            <person name="Bates H.J."/>
            <person name="Dunwell J.M."/>
            <person name="Nellist C.F."/>
            <person name="Harrison R.J."/>
        </authorList>
    </citation>
    <scope>NUCLEOTIDE SEQUENCE [LARGE SCALE GENOMIC DNA]</scope>
    <source>
        <strain evidence="2 3">SCRP333</strain>
    </source>
</reference>
<gene>
    <name evidence="2" type="ORF">PR003_g25319</name>
</gene>
<feature type="region of interest" description="Disordered" evidence="1">
    <location>
        <begin position="108"/>
        <end position="127"/>
    </location>
</feature>
<dbReference type="AlphaFoldDB" id="A0A6A4CJ23"/>
<dbReference type="EMBL" id="QXFT01003013">
    <property type="protein sequence ID" value="KAE9290341.1"/>
    <property type="molecule type" value="Genomic_DNA"/>
</dbReference>
<keyword evidence="3" id="KW-1185">Reference proteome</keyword>
<evidence type="ECO:0000256" key="1">
    <source>
        <dbReference type="SAM" id="MobiDB-lite"/>
    </source>
</evidence>
<protein>
    <submittedName>
        <fullName evidence="2">Uncharacterized protein</fullName>
    </submittedName>
</protein>
<feature type="compositionally biased region" description="Low complexity" evidence="1">
    <location>
        <begin position="42"/>
        <end position="56"/>
    </location>
</feature>
<sequence>MAKKKTTTGSGSKQRSVKERLGSAGAGTKSSPQAKGRDDQDSAGVAHSGAAGVANAEGTPSQPGHEASPGSSPPAPTATAAQQRTAHARSVKAQKLLRRREVLELRQRQAAHARLFKRPKQTTQPDN</sequence>
<comment type="caution">
    <text evidence="2">The sequence shown here is derived from an EMBL/GenBank/DDBJ whole genome shotgun (WGS) entry which is preliminary data.</text>
</comment>
<evidence type="ECO:0000313" key="2">
    <source>
        <dbReference type="EMBL" id="KAE9290341.1"/>
    </source>
</evidence>
<feature type="compositionally biased region" description="Basic residues" evidence="1">
    <location>
        <begin position="86"/>
        <end position="98"/>
    </location>
</feature>
<feature type="compositionally biased region" description="Basic residues" evidence="1">
    <location>
        <begin position="109"/>
        <end position="120"/>
    </location>
</feature>